<accession>A0A9P8FPD8</accession>
<reference evidence="1" key="1">
    <citation type="journal article" date="2021" name="J Fungi (Basel)">
        <title>Virulence traits and population genomics of the black yeast Aureobasidium melanogenum.</title>
        <authorList>
            <person name="Cernosa A."/>
            <person name="Sun X."/>
            <person name="Gostincar C."/>
            <person name="Fang C."/>
            <person name="Gunde-Cimerman N."/>
            <person name="Song Z."/>
        </authorList>
    </citation>
    <scope>NUCLEOTIDE SEQUENCE</scope>
    <source>
        <strain evidence="1">EXF-9298</strain>
    </source>
</reference>
<comment type="caution">
    <text evidence="1">The sequence shown here is derived from an EMBL/GenBank/DDBJ whole genome shotgun (WGS) entry which is preliminary data.</text>
</comment>
<feature type="non-terminal residue" evidence="1">
    <location>
        <position position="86"/>
    </location>
</feature>
<sequence length="86" mass="9893">MKTARLRRRRVSCYGSEEVGLHWLTLQLAKKRVIYKEQTAGGRAKRMTRACKTYSSRDSHVVTHRSTNLPFNCLCMAERTGCPVFS</sequence>
<dbReference type="AlphaFoldDB" id="A0A9P8FPD8"/>
<gene>
    <name evidence="1" type="ORF">KCU98_g8567</name>
</gene>
<name>A0A9P8FPD8_AURME</name>
<keyword evidence="2" id="KW-1185">Reference proteome</keyword>
<dbReference type="Proteomes" id="UP000729357">
    <property type="component" value="Unassembled WGS sequence"/>
</dbReference>
<dbReference type="EMBL" id="JAHFXS010001080">
    <property type="protein sequence ID" value="KAG9979761.1"/>
    <property type="molecule type" value="Genomic_DNA"/>
</dbReference>
<proteinExistence type="predicted"/>
<organism evidence="1 2">
    <name type="scientific">Aureobasidium melanogenum</name>
    <name type="common">Aureobasidium pullulans var. melanogenum</name>
    <dbReference type="NCBI Taxonomy" id="46634"/>
    <lineage>
        <taxon>Eukaryota</taxon>
        <taxon>Fungi</taxon>
        <taxon>Dikarya</taxon>
        <taxon>Ascomycota</taxon>
        <taxon>Pezizomycotina</taxon>
        <taxon>Dothideomycetes</taxon>
        <taxon>Dothideomycetidae</taxon>
        <taxon>Dothideales</taxon>
        <taxon>Saccotheciaceae</taxon>
        <taxon>Aureobasidium</taxon>
    </lineage>
</organism>
<evidence type="ECO:0000313" key="1">
    <source>
        <dbReference type="EMBL" id="KAG9979761.1"/>
    </source>
</evidence>
<evidence type="ECO:0000313" key="2">
    <source>
        <dbReference type="Proteomes" id="UP000729357"/>
    </source>
</evidence>
<protein>
    <submittedName>
        <fullName evidence="1">Uncharacterized protein</fullName>
    </submittedName>
</protein>
<reference evidence="1" key="2">
    <citation type="submission" date="2021-08" db="EMBL/GenBank/DDBJ databases">
        <authorList>
            <person name="Gostincar C."/>
            <person name="Sun X."/>
            <person name="Song Z."/>
            <person name="Gunde-Cimerman N."/>
        </authorList>
    </citation>
    <scope>NUCLEOTIDE SEQUENCE</scope>
    <source>
        <strain evidence="1">EXF-9298</strain>
    </source>
</reference>